<dbReference type="EMBL" id="AB922223">
    <property type="protein sequence ID" value="BAP68798.1"/>
    <property type="molecule type" value="mRNA"/>
</dbReference>
<feature type="signal peptide" evidence="5">
    <location>
        <begin position="1"/>
        <end position="19"/>
    </location>
</feature>
<dbReference type="EMBL" id="JH598226">
    <property type="status" value="NOT_ANNOTATED_CDS"/>
    <property type="molecule type" value="Genomic_DNA"/>
</dbReference>
<dbReference type="EnsemblProtists" id="HpaT805267">
    <property type="protein sequence ID" value="HpaP805267"/>
    <property type="gene ID" value="HpaG805267"/>
</dbReference>
<sequence length="466" mass="51637">MHLSYIIAVVASVSATVSAISDSQQLEPPFVVTTNAAQSESVVTTPSDPGSSKRSLRVQELEDKEENGDATTDGDDYEQRMSGNFFSSVGVKIKTGLGFGATVSSPAQTALQKQPELLAKANTLKMKTGAQVESLSMQYAANVAPAMKKADPKRFKTDKYLEELFQGSKAAKGLKGQTSEAILRERLLAPYRKLLDDKDMTADKFRATITHGSPTMTDEAVGAIDIIYSTLVIDRLRKTMSHYSVDQKVNTQSKEAWWAIEGNPVALTHFGRLMDDPTKLNDVVHELGKVKGGDDAAHLILKAFSFFEVYKLKKLEHLKLVEDIAENRKATVSDWVYEKTKQFDQEPLNLQKLKAEANIDIFRTKRDDIKYDMLNGVIASRLSKGMNDASFNQQTEIIEVINLLEKNKLAQKFLPEAVGGKNKEQLDKLLHVGAPNLDAAKRAEVEEASKLLGRIHDLSEEMKLFV</sequence>
<proteinExistence type="evidence at transcript level"/>
<evidence type="ECO:0000256" key="1">
    <source>
        <dbReference type="ARBA" id="ARBA00004613"/>
    </source>
</evidence>
<keyword evidence="5" id="KW-0732">Signal</keyword>
<dbReference type="Proteomes" id="UP000011713">
    <property type="component" value="Unassembled WGS sequence"/>
</dbReference>
<feature type="chain" id="PRO_5009704508" evidence="5">
    <location>
        <begin position="20"/>
        <end position="466"/>
    </location>
</feature>
<feature type="region of interest" description="Disordered" evidence="4">
    <location>
        <begin position="41"/>
        <end position="79"/>
    </location>
</feature>
<dbReference type="AlphaFoldDB" id="M4BG46"/>
<evidence type="ECO:0000313" key="6">
    <source>
        <dbReference type="EMBL" id="BAP68798.1"/>
    </source>
</evidence>
<name>M4BG46_HYAAE</name>
<dbReference type="HOGENOM" id="CLU_587218_0_0_1"/>
<organism evidence="7 8">
    <name type="scientific">Hyaloperonospora arabidopsidis (strain Emoy2)</name>
    <name type="common">Downy mildew agent</name>
    <name type="synonym">Peronospora arabidopsidis</name>
    <dbReference type="NCBI Taxonomy" id="559515"/>
    <lineage>
        <taxon>Eukaryota</taxon>
        <taxon>Sar</taxon>
        <taxon>Stramenopiles</taxon>
        <taxon>Oomycota</taxon>
        <taxon>Peronosporomycetes</taxon>
        <taxon>Peronosporales</taxon>
        <taxon>Peronosporaceae</taxon>
        <taxon>Hyaloperonospora</taxon>
    </lineage>
</organism>
<feature type="compositionally biased region" description="Acidic residues" evidence="4">
    <location>
        <begin position="62"/>
        <end position="76"/>
    </location>
</feature>
<evidence type="ECO:0000313" key="8">
    <source>
        <dbReference type="Proteomes" id="UP000011713"/>
    </source>
</evidence>
<keyword evidence="8" id="KW-1185">Reference proteome</keyword>
<keyword evidence="3" id="KW-0964">Secreted</keyword>
<accession>M4BG46</accession>
<reference evidence="6" key="2">
    <citation type="journal article" date="2014" name="PLoS Pathog.">
        <title>Expression profiling during arabidopsis/downy mildew interaction reveals a highly-expressed effector that attenuates responses to salicylic acid.</title>
        <authorList>
            <person name="Asai S."/>
            <person name="Rallapalli G."/>
            <person name="Piquerez S.J.M."/>
            <person name="Caillaud M.C."/>
            <person name="Furzer O.J."/>
            <person name="Ishaque N."/>
            <person name="Wirthmueller L."/>
            <person name="Fabro G."/>
            <person name="Shirasu K."/>
            <person name="Jones J.D.G."/>
        </authorList>
    </citation>
    <scope>NUCLEOTIDE SEQUENCE</scope>
    <source>
        <strain evidence="6">Emoy2</strain>
    </source>
</reference>
<dbReference type="Pfam" id="PF16810">
    <property type="entry name" value="RXLR"/>
    <property type="match status" value="1"/>
</dbReference>
<evidence type="ECO:0000256" key="2">
    <source>
        <dbReference type="ARBA" id="ARBA00010400"/>
    </source>
</evidence>
<dbReference type="InterPro" id="IPR031825">
    <property type="entry name" value="RXLR"/>
</dbReference>
<comment type="similarity">
    <text evidence="2">Belongs to the RxLR effector family.</text>
</comment>
<dbReference type="InParanoid" id="M4BG46"/>
<evidence type="ECO:0000313" key="7">
    <source>
        <dbReference type="EnsemblProtists" id="HpaP805267"/>
    </source>
</evidence>
<evidence type="ECO:0000256" key="5">
    <source>
        <dbReference type="SAM" id="SignalP"/>
    </source>
</evidence>
<evidence type="ECO:0000256" key="4">
    <source>
        <dbReference type="SAM" id="MobiDB-lite"/>
    </source>
</evidence>
<reference evidence="8" key="1">
    <citation type="journal article" date="2010" name="Science">
        <title>Signatures of adaptation to obligate biotrophy in the Hyaloperonospora arabidopsidis genome.</title>
        <authorList>
            <person name="Baxter L."/>
            <person name="Tripathy S."/>
            <person name="Ishaque N."/>
            <person name="Boot N."/>
            <person name="Cabral A."/>
            <person name="Kemen E."/>
            <person name="Thines M."/>
            <person name="Ah-Fong A."/>
            <person name="Anderson R."/>
            <person name="Badejoko W."/>
            <person name="Bittner-Eddy P."/>
            <person name="Boore J.L."/>
            <person name="Chibucos M.C."/>
            <person name="Coates M."/>
            <person name="Dehal P."/>
            <person name="Delehaunty K."/>
            <person name="Dong S."/>
            <person name="Downton P."/>
            <person name="Dumas B."/>
            <person name="Fabro G."/>
            <person name="Fronick C."/>
            <person name="Fuerstenberg S.I."/>
            <person name="Fulton L."/>
            <person name="Gaulin E."/>
            <person name="Govers F."/>
            <person name="Hughes L."/>
            <person name="Humphray S."/>
            <person name="Jiang R.H."/>
            <person name="Judelson H."/>
            <person name="Kamoun S."/>
            <person name="Kyung K."/>
            <person name="Meijer H."/>
            <person name="Minx P."/>
            <person name="Morris P."/>
            <person name="Nelson J."/>
            <person name="Phuntumart V."/>
            <person name="Qutob D."/>
            <person name="Rehmany A."/>
            <person name="Rougon-Cardoso A."/>
            <person name="Ryden P."/>
            <person name="Torto-Alalibo T."/>
            <person name="Studholme D."/>
            <person name="Wang Y."/>
            <person name="Win J."/>
            <person name="Wood J."/>
            <person name="Clifton S.W."/>
            <person name="Rogers J."/>
            <person name="Van den Ackerveken G."/>
            <person name="Jones J.D."/>
            <person name="McDowell J.M."/>
            <person name="Beynon J."/>
            <person name="Tyler B.M."/>
        </authorList>
    </citation>
    <scope>NUCLEOTIDE SEQUENCE [LARGE SCALE GENOMIC DNA]</scope>
    <source>
        <strain evidence="8">Emoy2</strain>
    </source>
</reference>
<feature type="compositionally biased region" description="Polar residues" evidence="4">
    <location>
        <begin position="41"/>
        <end position="53"/>
    </location>
</feature>
<gene>
    <name evidence="6" type="primary">HaRxL71</name>
</gene>
<evidence type="ECO:0000256" key="3">
    <source>
        <dbReference type="ARBA" id="ARBA00022525"/>
    </source>
</evidence>
<protein>
    <submittedName>
        <fullName evidence="6">RxLR effector candidate protein</fullName>
    </submittedName>
</protein>
<reference evidence="7" key="3">
    <citation type="submission" date="2015-06" db="UniProtKB">
        <authorList>
            <consortium name="EnsemblProtists"/>
        </authorList>
    </citation>
    <scope>IDENTIFICATION</scope>
    <source>
        <strain evidence="7">Emoy2</strain>
    </source>
</reference>
<comment type="subcellular location">
    <subcellularLocation>
        <location evidence="1">Secreted</location>
    </subcellularLocation>
</comment>
<dbReference type="VEuPathDB" id="FungiDB:HpaG805267"/>